<dbReference type="EMBL" id="KT288115">
    <property type="protein sequence ID" value="ALR88764.1"/>
    <property type="molecule type" value="Genomic_DNA"/>
</dbReference>
<accession>A0A0U2U305</accession>
<protein>
    <submittedName>
        <fullName evidence="3">Lipase/esterase</fullName>
    </submittedName>
</protein>
<dbReference type="AlphaFoldDB" id="A0A0U2U305"/>
<dbReference type="PANTHER" id="PTHR48081">
    <property type="entry name" value="AB HYDROLASE SUPERFAMILY PROTEIN C4A8.06C"/>
    <property type="match status" value="1"/>
</dbReference>
<dbReference type="Gene3D" id="3.40.50.1820">
    <property type="entry name" value="alpha/beta hydrolase"/>
    <property type="match status" value="1"/>
</dbReference>
<dbReference type="InterPro" id="IPR050300">
    <property type="entry name" value="GDXG_lipolytic_enzyme"/>
</dbReference>
<name>A0A0U2U305_9ZZZZ</name>
<reference evidence="3" key="1">
    <citation type="journal article" date="2016" name="Microb. Cell Fact.">
        <title>A novel esterase from a marine mud metagenomic library for biocatalytic synthesis of short-chain flavor esters.</title>
        <authorList>
            <person name="Gao W."/>
            <person name="Wu K."/>
            <person name="Chen L."/>
            <person name="Fan H."/>
            <person name="Zhao Z."/>
            <person name="Gao B."/>
            <person name="Wang H."/>
            <person name="Wei D."/>
        </authorList>
    </citation>
    <scope>NUCLEOTIDE SEQUENCE</scope>
</reference>
<proteinExistence type="predicted"/>
<organism evidence="3">
    <name type="scientific">uncultured microorganism</name>
    <dbReference type="NCBI Taxonomy" id="358574"/>
    <lineage>
        <taxon>unclassified sequences</taxon>
        <taxon>environmental samples</taxon>
    </lineage>
</organism>
<dbReference type="PANTHER" id="PTHR48081:SF8">
    <property type="entry name" value="ALPHA_BETA HYDROLASE FOLD-3 DOMAIN-CONTAINING PROTEIN-RELATED"/>
    <property type="match status" value="1"/>
</dbReference>
<dbReference type="InterPro" id="IPR029058">
    <property type="entry name" value="AB_hydrolase_fold"/>
</dbReference>
<gene>
    <name evidence="3" type="primary">lipo5</name>
</gene>
<evidence type="ECO:0000259" key="2">
    <source>
        <dbReference type="Pfam" id="PF07859"/>
    </source>
</evidence>
<dbReference type="Pfam" id="PF07859">
    <property type="entry name" value="Abhydrolase_3"/>
    <property type="match status" value="1"/>
</dbReference>
<dbReference type="SUPFAM" id="SSF53474">
    <property type="entry name" value="alpha/beta-Hydrolases"/>
    <property type="match status" value="1"/>
</dbReference>
<sequence>MSLHPQAVALLEAMAALGLPAIGDTEPDEFRAIYSARQMPVTEECHEVRDVNAGGVPSRLYRPNAKTDIGLLVYYHGGGWVIGNLESHDAICRSLANRMGHAVLSVDYRLAPEHVWPAAAEDALCSLRWAYENASELGIDPNRIAVGGDSAGGNLAAIVAQQRPVPLKFQMLIYPATDMTSSFPSHKENAAGPVLTKEAMDWFIGYYMPKDANMKDPLASPLFADSSLIKGAPPALIITAQYDPLRDEGEAYGLKLIENGVPASVVRFNGQYHSFFGNHLLLDDAEAAHALAASMTAKALSA</sequence>
<keyword evidence="1" id="KW-0378">Hydrolase</keyword>
<feature type="domain" description="Alpha/beta hydrolase fold-3" evidence="2">
    <location>
        <begin position="72"/>
        <end position="276"/>
    </location>
</feature>
<dbReference type="FunFam" id="3.40.50.1820:FF:000089">
    <property type="entry name" value="Alpha/beta hydrolase"/>
    <property type="match status" value="1"/>
</dbReference>
<dbReference type="GO" id="GO:0016787">
    <property type="term" value="F:hydrolase activity"/>
    <property type="evidence" value="ECO:0007669"/>
    <property type="project" value="UniProtKB-KW"/>
</dbReference>
<dbReference type="InterPro" id="IPR013094">
    <property type="entry name" value="AB_hydrolase_3"/>
</dbReference>
<evidence type="ECO:0000313" key="3">
    <source>
        <dbReference type="EMBL" id="ALR88764.1"/>
    </source>
</evidence>
<evidence type="ECO:0000256" key="1">
    <source>
        <dbReference type="ARBA" id="ARBA00022801"/>
    </source>
</evidence>